<name>A0A1D9GMD8_9GAMM</name>
<dbReference type="InterPro" id="IPR045584">
    <property type="entry name" value="Pilin-like"/>
</dbReference>
<keyword evidence="3" id="KW-1185">Reference proteome</keyword>
<dbReference type="GO" id="GO:0043683">
    <property type="term" value="P:type IV pilus assembly"/>
    <property type="evidence" value="ECO:0007669"/>
    <property type="project" value="InterPro"/>
</dbReference>
<evidence type="ECO:0000313" key="3">
    <source>
        <dbReference type="Proteomes" id="UP000177445"/>
    </source>
</evidence>
<dbReference type="Proteomes" id="UP000177445">
    <property type="component" value="Chromosome"/>
</dbReference>
<dbReference type="AlphaFoldDB" id="A0A1D9GMD8"/>
<organism evidence="2 3">
    <name type="scientific">Marinobacter salinus</name>
    <dbReference type="NCBI Taxonomy" id="1874317"/>
    <lineage>
        <taxon>Bacteria</taxon>
        <taxon>Pseudomonadati</taxon>
        <taxon>Pseudomonadota</taxon>
        <taxon>Gammaproteobacteria</taxon>
        <taxon>Pseudomonadales</taxon>
        <taxon>Marinobacteraceae</taxon>
        <taxon>Marinobacter</taxon>
    </lineage>
</organism>
<evidence type="ECO:0000313" key="2">
    <source>
        <dbReference type="EMBL" id="AOY88787.1"/>
    </source>
</evidence>
<proteinExistence type="predicted"/>
<feature type="compositionally biased region" description="Basic and acidic residues" evidence="1">
    <location>
        <begin position="114"/>
        <end position="123"/>
    </location>
</feature>
<dbReference type="KEGG" id="msq:BKP64_11745"/>
<accession>A0A1D9GMD8</accession>
<dbReference type="SUPFAM" id="SSF54523">
    <property type="entry name" value="Pili subunits"/>
    <property type="match status" value="1"/>
</dbReference>
<dbReference type="Gene3D" id="3.30.700.10">
    <property type="entry name" value="Glycoprotein, Type 4 Pilin"/>
    <property type="match status" value="1"/>
</dbReference>
<feature type="region of interest" description="Disordered" evidence="1">
    <location>
        <begin position="98"/>
        <end position="134"/>
    </location>
</feature>
<dbReference type="Pfam" id="PF16732">
    <property type="entry name" value="ComP_DUS"/>
    <property type="match status" value="1"/>
</dbReference>
<dbReference type="EMBL" id="CP017715">
    <property type="protein sequence ID" value="AOY88787.1"/>
    <property type="molecule type" value="Genomic_DNA"/>
</dbReference>
<sequence length="134" mass="14211">MIVVAIIGIIAAIAYPSYVEYTDRTRRSDAQGALTGLSGAMERYYASNNTYESAAAGGADTGAPAIYPDEAPLEGGQKYYDLTIEAADANSYTLRATPKGVQAGDGNLELDSTGARRWDRDNDGFGAGDNTWEN</sequence>
<gene>
    <name evidence="2" type="ORF">BKP64_11745</name>
</gene>
<protein>
    <submittedName>
        <fullName evidence="2">General secretion pathway protein GspH</fullName>
    </submittedName>
</protein>
<reference evidence="2 3" key="1">
    <citation type="submission" date="2016-10" db="EMBL/GenBank/DDBJ databases">
        <title>Marinobacter salinus sp. nov., a moderately halophilic bacterium isolated from a tidal flat environment.</title>
        <authorList>
            <person name="Park S.-J."/>
        </authorList>
    </citation>
    <scope>NUCLEOTIDE SEQUENCE [LARGE SCALE GENOMIC DNA]</scope>
    <source>
        <strain evidence="2 3">Hb8</strain>
    </source>
</reference>
<dbReference type="InterPro" id="IPR031982">
    <property type="entry name" value="PilE-like"/>
</dbReference>
<evidence type="ECO:0000256" key="1">
    <source>
        <dbReference type="SAM" id="MobiDB-lite"/>
    </source>
</evidence>
<dbReference type="STRING" id="1874317.BKP64_11745"/>